<proteinExistence type="predicted"/>
<keyword evidence="2" id="KW-1185">Reference proteome</keyword>
<dbReference type="EMBL" id="JACIJF010000009">
    <property type="protein sequence ID" value="MBB5711643.1"/>
    <property type="molecule type" value="Genomic_DNA"/>
</dbReference>
<gene>
    <name evidence="1" type="ORF">FHT02_002894</name>
</gene>
<protein>
    <submittedName>
        <fullName evidence="1">Uncharacterized protein</fullName>
    </submittedName>
</protein>
<organism evidence="1 2">
    <name type="scientific">Sphingomonas xinjiangensis</name>
    <dbReference type="NCBI Taxonomy" id="643568"/>
    <lineage>
        <taxon>Bacteria</taxon>
        <taxon>Pseudomonadati</taxon>
        <taxon>Pseudomonadota</taxon>
        <taxon>Alphaproteobacteria</taxon>
        <taxon>Sphingomonadales</taxon>
        <taxon>Sphingomonadaceae</taxon>
        <taxon>Sphingomonas</taxon>
    </lineage>
</organism>
<evidence type="ECO:0000313" key="2">
    <source>
        <dbReference type="Proteomes" id="UP000527143"/>
    </source>
</evidence>
<dbReference type="AlphaFoldDB" id="A0A840YRI5"/>
<comment type="caution">
    <text evidence="1">The sequence shown here is derived from an EMBL/GenBank/DDBJ whole genome shotgun (WGS) entry which is preliminary data.</text>
</comment>
<name>A0A840YRI5_9SPHN</name>
<sequence>MSKGWRARGAQRRASYVVDNPDEDVSVERMWVLVRKRTPDGYLGVLDNEQNAVAENDEVWLGTELPFSAKHVISIQERDVNTVALVREDPRTRWSG</sequence>
<reference evidence="1 2" key="1">
    <citation type="submission" date="2020-08" db="EMBL/GenBank/DDBJ databases">
        <title>Genomic Encyclopedia of Type Strains, Phase IV (KMG-IV): sequencing the most valuable type-strain genomes for metagenomic binning, comparative biology and taxonomic classification.</title>
        <authorList>
            <person name="Goeker M."/>
        </authorList>
    </citation>
    <scope>NUCLEOTIDE SEQUENCE [LARGE SCALE GENOMIC DNA]</scope>
    <source>
        <strain evidence="1 2">DSM 26736</strain>
    </source>
</reference>
<dbReference type="Proteomes" id="UP000527143">
    <property type="component" value="Unassembled WGS sequence"/>
</dbReference>
<evidence type="ECO:0000313" key="1">
    <source>
        <dbReference type="EMBL" id="MBB5711643.1"/>
    </source>
</evidence>
<accession>A0A840YRI5</accession>